<dbReference type="PATRIC" id="fig|911238.3.peg.1549"/>
<keyword evidence="1" id="KW-0472">Membrane</keyword>
<evidence type="ECO:0000313" key="2">
    <source>
        <dbReference type="EMBL" id="EHJ07523.1"/>
    </source>
</evidence>
<dbReference type="PROSITE" id="PS51257">
    <property type="entry name" value="PROKAR_LIPOPROTEIN"/>
    <property type="match status" value="1"/>
</dbReference>
<keyword evidence="1" id="KW-0812">Transmembrane</keyword>
<dbReference type="OrthoDB" id="2408626at2"/>
<protein>
    <recommendedName>
        <fullName evidence="4">Lipoprotein</fullName>
    </recommendedName>
</protein>
<accession>G5JJW8</accession>
<comment type="caution">
    <text evidence="2">The sequence shown here is derived from an EMBL/GenBank/DDBJ whole genome shotgun (WGS) entry which is preliminary data.</text>
</comment>
<gene>
    <name evidence="2" type="ORF">SS7213T_08897</name>
</gene>
<reference evidence="2 3" key="1">
    <citation type="journal article" date="2012" name="BMC Genomics">
        <title>Comparative genomic analysis of the genus Staphylococcus including Staphylococcus aureus and its newly described sister species Staphylococcus simiae.</title>
        <authorList>
            <person name="Suzuki H."/>
            <person name="Lefebure T."/>
            <person name="Pavinski Bitar P."/>
            <person name="Stanhope M.J."/>
        </authorList>
    </citation>
    <scope>NUCLEOTIDE SEQUENCE [LARGE SCALE GENOMIC DNA]</scope>
    <source>
        <strain evidence="2 3">CCM 7213</strain>
    </source>
</reference>
<dbReference type="EMBL" id="AEUN01000463">
    <property type="protein sequence ID" value="EHJ07523.1"/>
    <property type="molecule type" value="Genomic_DNA"/>
</dbReference>
<name>G5JJW8_9STAP</name>
<proteinExistence type="predicted"/>
<dbReference type="AlphaFoldDB" id="G5JJW8"/>
<keyword evidence="1" id="KW-1133">Transmembrane helix</keyword>
<dbReference type="RefSeq" id="WP_002464473.1">
    <property type="nucleotide sequence ID" value="NZ_AEUN01000463.1"/>
</dbReference>
<organism evidence="2 3">
    <name type="scientific">Staphylococcus simiae CCM 7213 = CCUG 51256</name>
    <dbReference type="NCBI Taxonomy" id="911238"/>
    <lineage>
        <taxon>Bacteria</taxon>
        <taxon>Bacillati</taxon>
        <taxon>Bacillota</taxon>
        <taxon>Bacilli</taxon>
        <taxon>Bacillales</taxon>
        <taxon>Staphylococcaceae</taxon>
        <taxon>Staphylococcus</taxon>
    </lineage>
</organism>
<evidence type="ECO:0000313" key="3">
    <source>
        <dbReference type="Proteomes" id="UP000005413"/>
    </source>
</evidence>
<evidence type="ECO:0008006" key="4">
    <source>
        <dbReference type="Google" id="ProtNLM"/>
    </source>
</evidence>
<sequence>MKIFELNYKSIFLILVFMLAIVSLYGCGKSDLDGKKFNVIQNNKLDATMEFGKDNELIVKSAQGKYNAGQEFRGQYQLKEVDGKQFLLLPKMDREILDIQNFGYQTVEIDNLNSKDKKDWYVYQLEEKDNKFFMYDLTIKEGKADKFKDVDDLNMLEIQKDHKVNSILEPKTE</sequence>
<dbReference type="Proteomes" id="UP000005413">
    <property type="component" value="Unassembled WGS sequence"/>
</dbReference>
<feature type="transmembrane region" description="Helical" evidence="1">
    <location>
        <begin position="6"/>
        <end position="27"/>
    </location>
</feature>
<keyword evidence="3" id="KW-1185">Reference proteome</keyword>
<evidence type="ECO:0000256" key="1">
    <source>
        <dbReference type="SAM" id="Phobius"/>
    </source>
</evidence>